<dbReference type="Proteomes" id="UP000253472">
    <property type="component" value="Unassembled WGS sequence"/>
</dbReference>
<accession>A0A367XQ95</accession>
<evidence type="ECO:0000313" key="7">
    <source>
        <dbReference type="Proteomes" id="UP000253472"/>
    </source>
</evidence>
<gene>
    <name evidence="6" type="primary">SVF1_0</name>
    <name evidence="6" type="ORF">Cantr_05062</name>
</gene>
<feature type="domain" description="Svf1-like N-terminal" evidence="4">
    <location>
        <begin position="57"/>
        <end position="227"/>
    </location>
</feature>
<dbReference type="AlphaFoldDB" id="A0A367XQ95"/>
<proteinExistence type="inferred from homology"/>
<dbReference type="InterPro" id="IPR023374">
    <property type="entry name" value="AttH-like_dom_sf"/>
</dbReference>
<dbReference type="InterPro" id="IPR033394">
    <property type="entry name" value="Svf1-like_C"/>
</dbReference>
<evidence type="ECO:0000256" key="1">
    <source>
        <dbReference type="ARBA" id="ARBA00004496"/>
    </source>
</evidence>
<keyword evidence="7" id="KW-1185">Reference proteome</keyword>
<dbReference type="InterPro" id="IPR013931">
    <property type="entry name" value="Svf1-like_N"/>
</dbReference>
<dbReference type="Pfam" id="PF17187">
    <property type="entry name" value="Svf1_C"/>
    <property type="match status" value="1"/>
</dbReference>
<dbReference type="GO" id="GO:0005737">
    <property type="term" value="C:cytoplasm"/>
    <property type="evidence" value="ECO:0007669"/>
    <property type="project" value="UniProtKB-SubCell"/>
</dbReference>
<organism evidence="6 7">
    <name type="scientific">Candida viswanathii</name>
    <dbReference type="NCBI Taxonomy" id="5486"/>
    <lineage>
        <taxon>Eukaryota</taxon>
        <taxon>Fungi</taxon>
        <taxon>Dikarya</taxon>
        <taxon>Ascomycota</taxon>
        <taxon>Saccharomycotina</taxon>
        <taxon>Pichiomycetes</taxon>
        <taxon>Debaryomycetaceae</taxon>
        <taxon>Candida/Lodderomyces clade</taxon>
        <taxon>Candida</taxon>
    </lineage>
</organism>
<dbReference type="InterPro" id="IPR051385">
    <property type="entry name" value="Ceramide-binding_SVF1"/>
</dbReference>
<dbReference type="STRING" id="5486.A0A367XQ95"/>
<dbReference type="PANTHER" id="PTHR47107:SF1">
    <property type="entry name" value="CERAMIDE-BINDING PROTEIN SVF1-RELATED"/>
    <property type="match status" value="1"/>
</dbReference>
<comment type="similarity">
    <text evidence="2">Belongs to the SVF1 family.</text>
</comment>
<protein>
    <submittedName>
        <fullName evidence="6">Survival factor 1</fullName>
    </submittedName>
</protein>
<dbReference type="GO" id="GO:0006979">
    <property type="term" value="P:response to oxidative stress"/>
    <property type="evidence" value="ECO:0007669"/>
    <property type="project" value="InterPro"/>
</dbReference>
<keyword evidence="3" id="KW-0963">Cytoplasm</keyword>
<evidence type="ECO:0000256" key="3">
    <source>
        <dbReference type="ARBA" id="ARBA00022490"/>
    </source>
</evidence>
<dbReference type="OrthoDB" id="2590239at2759"/>
<name>A0A367XQ95_9ASCO</name>
<dbReference type="PANTHER" id="PTHR47107">
    <property type="entry name" value="SVF1-LIKE PROTEIN YDR222W-RELATED"/>
    <property type="match status" value="1"/>
</dbReference>
<comment type="caution">
    <text evidence="6">The sequence shown here is derived from an EMBL/GenBank/DDBJ whole genome shotgun (WGS) entry which is preliminary data.</text>
</comment>
<evidence type="ECO:0000256" key="2">
    <source>
        <dbReference type="ARBA" id="ARBA00009069"/>
    </source>
</evidence>
<feature type="domain" description="Svf1-like C-terminal" evidence="5">
    <location>
        <begin position="229"/>
        <end position="385"/>
    </location>
</feature>
<dbReference type="EMBL" id="QLNQ01000029">
    <property type="protein sequence ID" value="RCK55786.1"/>
    <property type="molecule type" value="Genomic_DNA"/>
</dbReference>
<evidence type="ECO:0000259" key="5">
    <source>
        <dbReference type="Pfam" id="PF17187"/>
    </source>
</evidence>
<dbReference type="Pfam" id="PF08622">
    <property type="entry name" value="Svf1"/>
    <property type="match status" value="1"/>
</dbReference>
<dbReference type="SUPFAM" id="SSF159245">
    <property type="entry name" value="AttH-like"/>
    <property type="match status" value="1"/>
</dbReference>
<sequence>MLKWVQSGLSAVAGFAEPEYGPDAIQPITKRIADPAHVYRPTTPQDFTWLSPNYTNVETQTFYFTDLKNKRVGFAQIIHSNIMGLTTTAQFTFRLYDASDVTEVEGEGEEKKEKLNLWTSTKLDNFRTDGYNFYADNLSLEMTDNSKYILKSHVNEELIVEFEMERISDGVIFGEDGMTYYGEDPEQPWGSMRHVFWPRCRINGKITTKTTEYVIEDGLTMFVMALQGMKPHHAAKSWNFINFQSEHYSAIQMEFTTPMSYGTTKVNIGIVVKDDKVVIGTIDNQVTHLESEVDEVGWPVPKKLVFEYTETEQDEAAAAKVTGDLKNLIERVDVMAEIPQFVKNIVSGVAGAKPYIYQFSNGFEIQVGEDQKEEGLGFTEVTFISE</sequence>
<dbReference type="Gene3D" id="2.40.370.10">
    <property type="entry name" value="AttH-like domain"/>
    <property type="match status" value="1"/>
</dbReference>
<comment type="subcellular location">
    <subcellularLocation>
        <location evidence="1">Cytoplasm</location>
    </subcellularLocation>
</comment>
<reference evidence="6 7" key="1">
    <citation type="submission" date="2018-06" db="EMBL/GenBank/DDBJ databases">
        <title>Whole genome sequencing of Candida tropicalis (genome annotated by CSBL at Korea University).</title>
        <authorList>
            <person name="Ahn J."/>
        </authorList>
    </citation>
    <scope>NUCLEOTIDE SEQUENCE [LARGE SCALE GENOMIC DNA]</scope>
    <source>
        <strain evidence="6 7">ATCC 20962</strain>
    </source>
</reference>
<evidence type="ECO:0000259" key="4">
    <source>
        <dbReference type="Pfam" id="PF08622"/>
    </source>
</evidence>
<evidence type="ECO:0000313" key="6">
    <source>
        <dbReference type="EMBL" id="RCK55786.1"/>
    </source>
</evidence>